<dbReference type="EMBL" id="CAJJDN010000052">
    <property type="protein sequence ID" value="CAD8087913.1"/>
    <property type="molecule type" value="Genomic_DNA"/>
</dbReference>
<dbReference type="AlphaFoldDB" id="A0A8S1NEI8"/>
<protein>
    <recommendedName>
        <fullName evidence="4">EF-hand domain-containing protein</fullName>
    </recommendedName>
</protein>
<evidence type="ECO:0000256" key="3">
    <source>
        <dbReference type="ARBA" id="ARBA00022837"/>
    </source>
</evidence>
<dbReference type="PROSITE" id="PS50222">
    <property type="entry name" value="EF_HAND_2"/>
    <property type="match status" value="3"/>
</dbReference>
<feature type="domain" description="EF-hand" evidence="4">
    <location>
        <begin position="70"/>
        <end position="105"/>
    </location>
</feature>
<evidence type="ECO:0000256" key="2">
    <source>
        <dbReference type="ARBA" id="ARBA00022737"/>
    </source>
</evidence>
<dbReference type="CDD" id="cd00051">
    <property type="entry name" value="EFh"/>
    <property type="match status" value="1"/>
</dbReference>
<organism evidence="5 6">
    <name type="scientific">Paramecium sonneborni</name>
    <dbReference type="NCBI Taxonomy" id="65129"/>
    <lineage>
        <taxon>Eukaryota</taxon>
        <taxon>Sar</taxon>
        <taxon>Alveolata</taxon>
        <taxon>Ciliophora</taxon>
        <taxon>Intramacronucleata</taxon>
        <taxon>Oligohymenophorea</taxon>
        <taxon>Peniculida</taxon>
        <taxon>Parameciidae</taxon>
        <taxon>Paramecium</taxon>
    </lineage>
</organism>
<evidence type="ECO:0000259" key="4">
    <source>
        <dbReference type="PROSITE" id="PS50222"/>
    </source>
</evidence>
<dbReference type="PANTHER" id="PTHR34524">
    <property type="entry name" value="CALCYPHOSIN"/>
    <property type="match status" value="1"/>
</dbReference>
<dbReference type="SMART" id="SM00054">
    <property type="entry name" value="EFh"/>
    <property type="match status" value="3"/>
</dbReference>
<comment type="caution">
    <text evidence="5">The sequence shown here is derived from an EMBL/GenBank/DDBJ whole genome shotgun (WGS) entry which is preliminary data.</text>
</comment>
<dbReference type="InterPro" id="IPR002048">
    <property type="entry name" value="EF_hand_dom"/>
</dbReference>
<dbReference type="PANTHER" id="PTHR34524:SF6">
    <property type="entry name" value="CALCYPHOSINE LIKE"/>
    <property type="match status" value="1"/>
</dbReference>
<proteinExistence type="predicted"/>
<gene>
    <name evidence="5" type="ORF">PSON_ATCC_30995.1.T0520077</name>
</gene>
<dbReference type="PROSITE" id="PS00018">
    <property type="entry name" value="EF_HAND_1"/>
    <property type="match status" value="1"/>
</dbReference>
<name>A0A8S1NEI8_9CILI</name>
<keyword evidence="3" id="KW-0106">Calcium</keyword>
<keyword evidence="2" id="KW-0677">Repeat</keyword>
<dbReference type="InterPro" id="IPR051581">
    <property type="entry name" value="Ca-bind"/>
</dbReference>
<dbReference type="Proteomes" id="UP000692954">
    <property type="component" value="Unassembled WGS sequence"/>
</dbReference>
<accession>A0A8S1NEI8</accession>
<feature type="domain" description="EF-hand" evidence="4">
    <location>
        <begin position="352"/>
        <end position="387"/>
    </location>
</feature>
<evidence type="ECO:0000256" key="1">
    <source>
        <dbReference type="ARBA" id="ARBA00022723"/>
    </source>
</evidence>
<evidence type="ECO:0000313" key="6">
    <source>
        <dbReference type="Proteomes" id="UP000692954"/>
    </source>
</evidence>
<keyword evidence="1" id="KW-0479">Metal-binding</keyword>
<keyword evidence="6" id="KW-1185">Reference proteome</keyword>
<evidence type="ECO:0000313" key="5">
    <source>
        <dbReference type="EMBL" id="CAD8087913.1"/>
    </source>
</evidence>
<reference evidence="5" key="1">
    <citation type="submission" date="2021-01" db="EMBL/GenBank/DDBJ databases">
        <authorList>
            <consortium name="Genoscope - CEA"/>
            <person name="William W."/>
        </authorList>
    </citation>
    <scope>NUCLEOTIDE SEQUENCE</scope>
</reference>
<dbReference type="InterPro" id="IPR018247">
    <property type="entry name" value="EF_Hand_1_Ca_BS"/>
</dbReference>
<dbReference type="GO" id="GO:0005509">
    <property type="term" value="F:calcium ion binding"/>
    <property type="evidence" value="ECO:0007669"/>
    <property type="project" value="InterPro"/>
</dbReference>
<feature type="domain" description="EF-hand" evidence="4">
    <location>
        <begin position="315"/>
        <end position="350"/>
    </location>
</feature>
<sequence>MLSERTLELFKKYLEDFVKLENEVENKREQLGHNIYFEPYTVFCRLDYKKILHIDLNDLKMFFSDNDLLYCDDDLLLMFRKLDIDKHQYISFSEFSRYILPHKDEDLNFLAYNRQSYKIQENKLPKLVEKQLMQVFLAEIELNKRMFNQMQQLKAQRDWNKINAWESVNSERRWDFKVLKEFFDQSRIYYTIKDLENFIYRNSRERDYRINYSDFLYIIFAHQDENKNYIFNTPQKNKKQIAEKQSNFIGQTNFMTNESTNIKTDKLNRNRLSYSHHQELQRQDEVEVSEFRINENKDQNILQLLLNKLKIQNRLKGLTLKQLFIRLDHNKKGFITLDDLINYFQNELNQPQKIEELIRLMKLLDKNKDGIISEKEFCEQIVKHMYIQQF</sequence>
<dbReference type="Pfam" id="PF13499">
    <property type="entry name" value="EF-hand_7"/>
    <property type="match status" value="1"/>
</dbReference>
<dbReference type="OrthoDB" id="293868at2759"/>